<sequence>MKMPVYFDIKKPAAYSRYLYNLVKCLDFAGHRVFFNPDKTTEDELASNRFTEMLLKEDIVSLAHPPVGDHFHVTENLLSPRYYDHIVLDRADTAGKNDYYVPITPHPAVFQFGSRVSRQKGTRRNQSVFMIGSMNAELYQRIENFPPFKTPNRYKICQHLLDRQLAVQFSSLDAFQDRLERQLDRHCVVLDSANFKIPRDGLLDVLARFDFYLACPGVYMPFSHNVAEAMSVGCIPVIHAFYAQLFHPGLKDGHTAVIYESLDELESKLQQIYRAPRWKIWYMRRKVERYYQRIMSPAAIARNFVSGRFTKIYMLSEQRSARLMREAQKRVTAVTNHD</sequence>
<evidence type="ECO:0000313" key="2">
    <source>
        <dbReference type="Proteomes" id="UP000325372"/>
    </source>
</evidence>
<gene>
    <name evidence="1" type="ORF">F3N42_03290</name>
</gene>
<keyword evidence="2" id="KW-1185">Reference proteome</keyword>
<proteinExistence type="predicted"/>
<protein>
    <recommendedName>
        <fullName evidence="3">Glycosyltransferase family 4 protein</fullName>
    </recommendedName>
</protein>
<dbReference type="AlphaFoldDB" id="A0A5N0THP9"/>
<dbReference type="Gene3D" id="3.40.50.2000">
    <property type="entry name" value="Glycogen Phosphorylase B"/>
    <property type="match status" value="1"/>
</dbReference>
<comment type="caution">
    <text evidence="1">The sequence shown here is derived from an EMBL/GenBank/DDBJ whole genome shotgun (WGS) entry which is preliminary data.</text>
</comment>
<accession>A0A5N0THP9</accession>
<evidence type="ECO:0008006" key="3">
    <source>
        <dbReference type="Google" id="ProtNLM"/>
    </source>
</evidence>
<dbReference type="EMBL" id="VYXP01000002">
    <property type="protein sequence ID" value="KAA9133386.1"/>
    <property type="molecule type" value="Genomic_DNA"/>
</dbReference>
<organism evidence="1 2">
    <name type="scientific">Marinihelvus fidelis</name>
    <dbReference type="NCBI Taxonomy" id="2613842"/>
    <lineage>
        <taxon>Bacteria</taxon>
        <taxon>Pseudomonadati</taxon>
        <taxon>Pseudomonadota</taxon>
        <taxon>Gammaproteobacteria</taxon>
        <taxon>Chromatiales</taxon>
        <taxon>Wenzhouxiangellaceae</taxon>
        <taxon>Marinihelvus</taxon>
    </lineage>
</organism>
<dbReference type="RefSeq" id="WP_150862945.1">
    <property type="nucleotide sequence ID" value="NZ_VYXP01000002.1"/>
</dbReference>
<name>A0A5N0THP9_9GAMM</name>
<evidence type="ECO:0000313" key="1">
    <source>
        <dbReference type="EMBL" id="KAA9133386.1"/>
    </source>
</evidence>
<dbReference type="Proteomes" id="UP000325372">
    <property type="component" value="Unassembled WGS sequence"/>
</dbReference>
<reference evidence="1 2" key="1">
    <citation type="submission" date="2019-09" db="EMBL/GenBank/DDBJ databases">
        <title>Wenzhouxiangella sp. Genome sequencing and assembly.</title>
        <authorList>
            <person name="Zhang R."/>
        </authorList>
    </citation>
    <scope>NUCLEOTIDE SEQUENCE [LARGE SCALE GENOMIC DNA]</scope>
    <source>
        <strain evidence="1 2">W260</strain>
    </source>
</reference>